<name>A0A415ENM9_ENTCA</name>
<evidence type="ECO:0000313" key="1">
    <source>
        <dbReference type="EMBL" id="RHK04303.1"/>
    </source>
</evidence>
<organism evidence="1 2">
    <name type="scientific">Enterococcus casseliflavus</name>
    <name type="common">Enterococcus flavescens</name>
    <dbReference type="NCBI Taxonomy" id="37734"/>
    <lineage>
        <taxon>Bacteria</taxon>
        <taxon>Bacillati</taxon>
        <taxon>Bacillota</taxon>
        <taxon>Bacilli</taxon>
        <taxon>Lactobacillales</taxon>
        <taxon>Enterococcaceae</taxon>
        <taxon>Enterococcus</taxon>
    </lineage>
</organism>
<dbReference type="Pfam" id="PF04860">
    <property type="entry name" value="Phage_portal"/>
    <property type="match status" value="1"/>
</dbReference>
<comment type="caution">
    <text evidence="1">The sequence shown here is derived from an EMBL/GenBank/DDBJ whole genome shotgun (WGS) entry which is preliminary data.</text>
</comment>
<protein>
    <submittedName>
        <fullName evidence="1">Phage portal protein</fullName>
    </submittedName>
</protein>
<dbReference type="Proteomes" id="UP000286288">
    <property type="component" value="Unassembled WGS sequence"/>
</dbReference>
<dbReference type="InterPro" id="IPR006944">
    <property type="entry name" value="Phage/GTA_portal"/>
</dbReference>
<dbReference type="InterPro" id="IPR006427">
    <property type="entry name" value="Portal_HK97"/>
</dbReference>
<gene>
    <name evidence="1" type="ORF">DW084_16375</name>
</gene>
<dbReference type="AlphaFoldDB" id="A0A415ENM9"/>
<dbReference type="NCBIfam" id="TIGR01537">
    <property type="entry name" value="portal_HK97"/>
    <property type="match status" value="1"/>
</dbReference>
<proteinExistence type="predicted"/>
<sequence length="385" mass="43600">MRWLGVDTKKNALSEATYFACLKKLSETMGKMPLHLYQNTDKGVVGQHNDELIKLLKARPNPYMTPSTFWSTVEMNRNHHGNAFVFLRWNKFRLDSMWIMPSEDVSVVVDDGGVFGQADAIWYQYIDRQTGEIYIFHSDDVLHFKTSTTFDGLTGASVQETLKSTIQGNLAAQDFITNLYENGVTARAVVQYTGDLSDEKQKRLVKGFEEFSSGTKNAGRMIPVPAGMQIQPLNLKLTDSQFFELKKYSALQVASAFGIKPNQINDYEKSSYRNSESQNLAFYTDTVLYIVKQYEEEITYKLLSTSKLKSGFFFKFNVSVILRTDAETQMKILTGYVQNGVKTPNEARALQDMPSHPDGDNLMANGNYIPLGDIGKQYRKDGDDN</sequence>
<evidence type="ECO:0000313" key="2">
    <source>
        <dbReference type="Proteomes" id="UP000286288"/>
    </source>
</evidence>
<dbReference type="EMBL" id="QRMZ01000029">
    <property type="protein sequence ID" value="RHK04303.1"/>
    <property type="molecule type" value="Genomic_DNA"/>
</dbReference>
<reference evidence="1 2" key="1">
    <citation type="submission" date="2018-08" db="EMBL/GenBank/DDBJ databases">
        <title>A genome reference for cultivated species of the human gut microbiota.</title>
        <authorList>
            <person name="Zou Y."/>
            <person name="Xue W."/>
            <person name="Luo G."/>
        </authorList>
    </citation>
    <scope>NUCLEOTIDE SEQUENCE [LARGE SCALE GENOMIC DNA]</scope>
    <source>
        <strain evidence="1 2">AF48-16</strain>
    </source>
</reference>
<accession>A0A415ENM9</accession>